<organism evidence="2 3">
    <name type="scientific">Paraburkholderia monticola</name>
    <dbReference type="NCBI Taxonomy" id="1399968"/>
    <lineage>
        <taxon>Bacteria</taxon>
        <taxon>Pseudomonadati</taxon>
        <taxon>Pseudomonadota</taxon>
        <taxon>Betaproteobacteria</taxon>
        <taxon>Burkholderiales</taxon>
        <taxon>Burkholderiaceae</taxon>
        <taxon>Paraburkholderia</taxon>
    </lineage>
</organism>
<proteinExistence type="predicted"/>
<evidence type="ECO:0000256" key="1">
    <source>
        <dbReference type="SAM" id="Phobius"/>
    </source>
</evidence>
<keyword evidence="1" id="KW-0812">Transmembrane</keyword>
<dbReference type="RefSeq" id="WP_062125317.1">
    <property type="nucleotide sequence ID" value="NZ_LRBG01000004.1"/>
</dbReference>
<keyword evidence="3" id="KW-1185">Reference proteome</keyword>
<feature type="transmembrane region" description="Helical" evidence="1">
    <location>
        <begin position="84"/>
        <end position="109"/>
    </location>
</feature>
<keyword evidence="1" id="KW-1133">Transmembrane helix</keyword>
<dbReference type="OrthoDB" id="9889737at2"/>
<accession>A0A149PXL3</accession>
<protein>
    <submittedName>
        <fullName evidence="2">Uncharacterized protein</fullName>
    </submittedName>
</protein>
<sequence length="154" mass="17011">MLDLRFIWNLGAIIFSVVGLPIVLFFWESAIRVTNCDTDLKFLPPELASAGLALLLVCFPIGEKPESGTTPEARRACREYNWNATLLILAVFWFAVGSIFWVAAFGYSIKGTYPAFWLKWSFGGYFKELGAMGTDAILFYCAAGVLASGKMAKT</sequence>
<evidence type="ECO:0000313" key="2">
    <source>
        <dbReference type="EMBL" id="KXU89795.1"/>
    </source>
</evidence>
<keyword evidence="1" id="KW-0472">Membrane</keyword>
<dbReference type="Proteomes" id="UP000075613">
    <property type="component" value="Unassembled WGS sequence"/>
</dbReference>
<comment type="caution">
    <text evidence="2">The sequence shown here is derived from an EMBL/GenBank/DDBJ whole genome shotgun (WGS) entry which is preliminary data.</text>
</comment>
<reference evidence="2 3" key="1">
    <citation type="journal article" date="2015" name="Int. J. Syst. Evol. Microbiol.">
        <title>Burkholderia monticola sp. nov., isolated from mountain soil.</title>
        <authorList>
            <person name="Baek I."/>
            <person name="Seo B."/>
            <person name="Lee I."/>
            <person name="Yi H."/>
            <person name="Chun J."/>
        </authorList>
    </citation>
    <scope>NUCLEOTIDE SEQUENCE [LARGE SCALE GENOMIC DNA]</scope>
    <source>
        <strain evidence="2 3">JC2948</strain>
    </source>
</reference>
<dbReference type="AlphaFoldDB" id="A0A149PXL3"/>
<dbReference type="EMBL" id="LRBG01000004">
    <property type="protein sequence ID" value="KXU89795.1"/>
    <property type="molecule type" value="Genomic_DNA"/>
</dbReference>
<gene>
    <name evidence="2" type="ORF">CI15_06300</name>
</gene>
<name>A0A149PXL3_9BURK</name>
<feature type="transmembrane region" description="Helical" evidence="1">
    <location>
        <begin position="7"/>
        <end position="27"/>
    </location>
</feature>
<evidence type="ECO:0000313" key="3">
    <source>
        <dbReference type="Proteomes" id="UP000075613"/>
    </source>
</evidence>
<feature type="transmembrane region" description="Helical" evidence="1">
    <location>
        <begin position="129"/>
        <end position="149"/>
    </location>
</feature>